<evidence type="ECO:0000256" key="3">
    <source>
        <dbReference type="ARBA" id="ARBA00022692"/>
    </source>
</evidence>
<keyword evidence="3 6" id="KW-0812">Transmembrane</keyword>
<feature type="transmembrane region" description="Helical" evidence="6">
    <location>
        <begin position="422"/>
        <end position="441"/>
    </location>
</feature>
<dbReference type="Gene3D" id="1.20.1740.10">
    <property type="entry name" value="Amino acid/polyamine transporter I"/>
    <property type="match status" value="1"/>
</dbReference>
<dbReference type="InterPro" id="IPR002293">
    <property type="entry name" value="AA/rel_permease1"/>
</dbReference>
<organism evidence="7 8">
    <name type="scientific">Leuconostoc fallax</name>
    <dbReference type="NCBI Taxonomy" id="1251"/>
    <lineage>
        <taxon>Bacteria</taxon>
        <taxon>Bacillati</taxon>
        <taxon>Bacillota</taxon>
        <taxon>Bacilli</taxon>
        <taxon>Lactobacillales</taxon>
        <taxon>Lactobacillaceae</taxon>
        <taxon>Leuconostoc</taxon>
    </lineage>
</organism>
<evidence type="ECO:0000256" key="4">
    <source>
        <dbReference type="ARBA" id="ARBA00022989"/>
    </source>
</evidence>
<evidence type="ECO:0000256" key="5">
    <source>
        <dbReference type="ARBA" id="ARBA00023136"/>
    </source>
</evidence>
<keyword evidence="8" id="KW-1185">Reference proteome</keyword>
<dbReference type="EMBL" id="PUFI01000015">
    <property type="protein sequence ID" value="TDG67732.1"/>
    <property type="molecule type" value="Genomic_DNA"/>
</dbReference>
<gene>
    <name evidence="7" type="ORF">C5L23_001531</name>
</gene>
<comment type="subcellular location">
    <subcellularLocation>
        <location evidence="1">Membrane</location>
        <topology evidence="1">Multi-pass membrane protein</topology>
    </subcellularLocation>
</comment>
<feature type="transmembrane region" description="Helical" evidence="6">
    <location>
        <begin position="134"/>
        <end position="155"/>
    </location>
</feature>
<feature type="transmembrane region" description="Helical" evidence="6">
    <location>
        <begin position="190"/>
        <end position="211"/>
    </location>
</feature>
<reference evidence="7 8" key="1">
    <citation type="journal article" date="2019" name="Appl. Microbiol. Biotechnol.">
        <title>Uncovering carbohydrate metabolism through a genotype-phenotype association study of 56 lactic acid bacteria genomes.</title>
        <authorList>
            <person name="Buron-Moles G."/>
            <person name="Chailyan A."/>
            <person name="Dolejs I."/>
            <person name="Forster J."/>
            <person name="Miks M.H."/>
        </authorList>
    </citation>
    <scope>NUCLEOTIDE SEQUENCE [LARGE SCALE GENOMIC DNA]</scope>
    <source>
        <strain evidence="7 8">ATCC 700006</strain>
    </source>
</reference>
<name>A0A4R5N854_9LACO</name>
<dbReference type="PANTHER" id="PTHR43243">
    <property type="entry name" value="INNER MEMBRANE TRANSPORTER YGJI-RELATED"/>
    <property type="match status" value="1"/>
</dbReference>
<dbReference type="Pfam" id="PF13520">
    <property type="entry name" value="AA_permease_2"/>
    <property type="match status" value="1"/>
</dbReference>
<evidence type="ECO:0000313" key="8">
    <source>
        <dbReference type="Proteomes" id="UP000295681"/>
    </source>
</evidence>
<feature type="transmembrane region" description="Helical" evidence="6">
    <location>
        <begin position="390"/>
        <end position="410"/>
    </location>
</feature>
<dbReference type="STRING" id="907931.GCA_000165675_00153"/>
<feature type="transmembrane region" description="Helical" evidence="6">
    <location>
        <begin position="37"/>
        <end position="58"/>
    </location>
</feature>
<keyword evidence="2" id="KW-0813">Transport</keyword>
<feature type="transmembrane region" description="Helical" evidence="6">
    <location>
        <begin position="447"/>
        <end position="465"/>
    </location>
</feature>
<feature type="transmembrane region" description="Helical" evidence="6">
    <location>
        <begin position="313"/>
        <end position="337"/>
    </location>
</feature>
<dbReference type="Proteomes" id="UP000295681">
    <property type="component" value="Unassembled WGS sequence"/>
</dbReference>
<feature type="transmembrane region" description="Helical" evidence="6">
    <location>
        <begin position="108"/>
        <end position="127"/>
    </location>
</feature>
<evidence type="ECO:0008006" key="9">
    <source>
        <dbReference type="Google" id="ProtNLM"/>
    </source>
</evidence>
<protein>
    <recommendedName>
        <fullName evidence="9">Amino acid permease/ SLC12A domain-containing protein</fullName>
    </recommendedName>
</protein>
<dbReference type="PANTHER" id="PTHR43243:SF4">
    <property type="entry name" value="CATIONIC AMINO ACID TRANSPORTER 4"/>
    <property type="match status" value="1"/>
</dbReference>
<feature type="transmembrane region" description="Helical" evidence="6">
    <location>
        <begin position="65"/>
        <end position="85"/>
    </location>
</feature>
<proteinExistence type="predicted"/>
<dbReference type="GO" id="GO:0015171">
    <property type="term" value="F:amino acid transmembrane transporter activity"/>
    <property type="evidence" value="ECO:0007669"/>
    <property type="project" value="TreeGrafter"/>
</dbReference>
<dbReference type="RefSeq" id="WP_133264648.1">
    <property type="nucleotide sequence ID" value="NZ_JAGYGP010000001.1"/>
</dbReference>
<evidence type="ECO:0000256" key="2">
    <source>
        <dbReference type="ARBA" id="ARBA00022448"/>
    </source>
</evidence>
<dbReference type="GO" id="GO:0016020">
    <property type="term" value="C:membrane"/>
    <property type="evidence" value="ECO:0007669"/>
    <property type="project" value="UniProtKB-SubCell"/>
</dbReference>
<sequence>MSGKISFFRKFSRKASLKEYTRLDQRLDGNALGTKELTAIGIGTVVGAAIFIIPGVVAANYAGPAVAISFIIAAVVAGLSALAYAEFSSALPFAGSAYTWSNIIYGEFWGWVAGWALLAEYLIALAYSASAWSAYIRGFLSTFGISIPKAISGTFNPKAGMFFDLFAVIAILIVWFLLSRGIRDTARVENWLVVGKIAVIILFIAVGLTAINIHNYHPFIPENEGGTRFGWSGIIAGASQIFFAYIGFDMMTSNAAEARNAQRTVPRAIFATLGLATMLFIGASLVMVGMFKYTKYTNITDPAAWALRQSGHLFVANILSLVALVGIFSMLIGVSLGGSRLMYALGRDGLLPIAMGRTNKSGTPSIALSVLAIISIILGAIFPITLLTNLVSAGTLIAFTMISFGVIVLRRRDDIDHSGFKMPLYPVLPVIAGISSLFLFFQLNIDAKILAGFWFLIGVLVYIFYGTRHSIKNKKQN</sequence>
<comment type="caution">
    <text evidence="7">The sequence shown here is derived from an EMBL/GenBank/DDBJ whole genome shotgun (WGS) entry which is preliminary data.</text>
</comment>
<dbReference type="PIRSF" id="PIRSF006060">
    <property type="entry name" value="AA_transporter"/>
    <property type="match status" value="1"/>
</dbReference>
<keyword evidence="5 6" id="KW-0472">Membrane</keyword>
<feature type="transmembrane region" description="Helical" evidence="6">
    <location>
        <begin position="161"/>
        <end position="178"/>
    </location>
</feature>
<feature type="transmembrane region" description="Helical" evidence="6">
    <location>
        <begin position="365"/>
        <end position="384"/>
    </location>
</feature>
<feature type="transmembrane region" description="Helical" evidence="6">
    <location>
        <begin position="231"/>
        <end position="248"/>
    </location>
</feature>
<evidence type="ECO:0000256" key="6">
    <source>
        <dbReference type="SAM" id="Phobius"/>
    </source>
</evidence>
<evidence type="ECO:0000256" key="1">
    <source>
        <dbReference type="ARBA" id="ARBA00004141"/>
    </source>
</evidence>
<keyword evidence="4 6" id="KW-1133">Transmembrane helix</keyword>
<evidence type="ECO:0000313" key="7">
    <source>
        <dbReference type="EMBL" id="TDG67732.1"/>
    </source>
</evidence>
<dbReference type="AlphaFoldDB" id="A0A4R5N854"/>
<feature type="transmembrane region" description="Helical" evidence="6">
    <location>
        <begin position="269"/>
        <end position="293"/>
    </location>
</feature>
<accession>A0A4R5N854</accession>